<keyword evidence="1" id="KW-0175">Coiled coil</keyword>
<proteinExistence type="predicted"/>
<dbReference type="Pfam" id="PF07727">
    <property type="entry name" value="RVT_2"/>
    <property type="match status" value="1"/>
</dbReference>
<dbReference type="InterPro" id="IPR013103">
    <property type="entry name" value="RVT_2"/>
</dbReference>
<protein>
    <recommendedName>
        <fullName evidence="3">Reverse transcriptase Ty1/copia-type domain-containing protein</fullName>
    </recommendedName>
</protein>
<organism evidence="4">
    <name type="scientific">Tanacetum cinerariifolium</name>
    <name type="common">Dalmatian daisy</name>
    <name type="synonym">Chrysanthemum cinerariifolium</name>
    <dbReference type="NCBI Taxonomy" id="118510"/>
    <lineage>
        <taxon>Eukaryota</taxon>
        <taxon>Viridiplantae</taxon>
        <taxon>Streptophyta</taxon>
        <taxon>Embryophyta</taxon>
        <taxon>Tracheophyta</taxon>
        <taxon>Spermatophyta</taxon>
        <taxon>Magnoliopsida</taxon>
        <taxon>eudicotyledons</taxon>
        <taxon>Gunneridae</taxon>
        <taxon>Pentapetalae</taxon>
        <taxon>asterids</taxon>
        <taxon>campanulids</taxon>
        <taxon>Asterales</taxon>
        <taxon>Asteraceae</taxon>
        <taxon>Asteroideae</taxon>
        <taxon>Anthemideae</taxon>
        <taxon>Anthemidinae</taxon>
        <taxon>Tanacetum</taxon>
    </lineage>
</organism>
<evidence type="ECO:0000259" key="3">
    <source>
        <dbReference type="Pfam" id="PF07727"/>
    </source>
</evidence>
<feature type="domain" description="Reverse transcriptase Ty1/copia-type" evidence="3">
    <location>
        <begin position="846"/>
        <end position="898"/>
    </location>
</feature>
<accession>A0A6L2J7M3</accession>
<evidence type="ECO:0000256" key="2">
    <source>
        <dbReference type="SAM" id="MobiDB-lite"/>
    </source>
</evidence>
<reference evidence="4" key="1">
    <citation type="journal article" date="2019" name="Sci. Rep.">
        <title>Draft genome of Tanacetum cinerariifolium, the natural source of mosquito coil.</title>
        <authorList>
            <person name="Yamashiro T."/>
            <person name="Shiraishi A."/>
            <person name="Satake H."/>
            <person name="Nakayama K."/>
        </authorList>
    </citation>
    <scope>NUCLEOTIDE SEQUENCE</scope>
</reference>
<gene>
    <name evidence="4" type="ORF">Tci_004889</name>
</gene>
<evidence type="ECO:0000256" key="1">
    <source>
        <dbReference type="SAM" id="Coils"/>
    </source>
</evidence>
<dbReference type="Pfam" id="PF14223">
    <property type="entry name" value="Retrotran_gag_2"/>
    <property type="match status" value="1"/>
</dbReference>
<feature type="compositionally biased region" description="Polar residues" evidence="2">
    <location>
        <begin position="738"/>
        <end position="754"/>
    </location>
</feature>
<evidence type="ECO:0000313" key="4">
    <source>
        <dbReference type="EMBL" id="GEU32911.1"/>
    </source>
</evidence>
<feature type="compositionally biased region" description="Low complexity" evidence="2">
    <location>
        <begin position="700"/>
        <end position="709"/>
    </location>
</feature>
<feature type="region of interest" description="Disordered" evidence="2">
    <location>
        <begin position="1093"/>
        <end position="1112"/>
    </location>
</feature>
<sequence length="1418" mass="161397">MRIEQYFLMTDYAFWKVVFNGDSPPPTRSVDGVETPYPPTTVEEKLARKNKLNARGTLLMALPNEHQLKLNSYKTTKSLMKAIEKRFRGNKEYKKVRKTLLKQLYENFNGTSSEGLDQIYDRLQKLISQIEIHGETISQEDLNLKLLRTEVMGSSSTTQNTQNIAFVSSNNTDNTNKAVNTAHGVFATSSKTNAFNLPNVDSLSDPVIYSFFASQSNSLQLDNEDLKQIDPDDLKEMDLKWQLAMLTMRARRFLRKTERNLGVEGTETIGFDKTEAMIGVIRLKMDQLILHLWYTSSSSSSSSNSDTEVSTCSKACLKSYETLKEHFDNLTKYFNKSQFNLGAYKAGLESVEARLEVYKKNEAVFENDIKILKLDVMFGDKLSQSLDINFKKLKRDDLKLTLEKFKGSSKNLSRLLDSQQSDKSKTGLGYDSQGFDSQVLENQVNDKYNTGERYHTVPPPYTGNFMPLKTDLVFADEHVISGSVTRVLGITKSKVKISETKLKNGNGENAVKSSAYWIWRPTRNVIDHISKDSGSYMLKRFNYVDLQGRLKHMTGNKFFLKDYKEINGGDVAFGGIPKVGKISGKGETLLDVCFQRFLKMTIHVLPVRKESSTKPPNRVLVIKPHNKTPYELLLGRLPNIDFMKPFGCPITILNTLDHLGKFERKADEGFLVGYSVNSKTFREKASDHEYILLPFMPSNSPLSSSTQSSYDKDAEVPGKGDEGVSKGSKLNDQERTDSSTQDINTVEPSINTANKNINTGSLNINTVGSNNPSMPSLEETSTFDDVYDDREVGAEADTNNLEHSIVFSPIPTTRVHKDHPKKQIIGDLNLATQTRIIINFSKENAMMDVNSAFLYGTLEEEVYVYQPPGFEDPHFLNKVYKVEKALYGLHQALRAWLQVKQKDDGIFISQDKYVADILKKFNFTTVKTTSTPMEPNKALIKDAKAEDQCKKQTIVANSTTKAEYVAAADCVDRFVQVFVNHQLDDMSHNMKIEAKSFSGIITPLFETMMVQDPKEVGEGSEVLNLEKAKTAQVEEIVDLKKRVKKLERKKKSRTSGLKRLYKVGLSARIVSSNEKAGVNVEQDARVAEKEVSTADDEVVTTTEDVEGTTTATTSQISKDDVTLAQTLIEIKAAKPRARGVIVQEPKSKKPLKKKDQIALDEEVARNLEAQMKAEMEEEERILAEQLQAQEREQLSIKERSKLLAELIESRRKDSEGKFKENSSRKLKRCLEIVPEDDDDDVTIEATPLSSKSHTIVDYKIYKEGKKSYFKIIRVDGNSQNYLTFGKMFKNFNREDLEVLWSIVKERFNKTKLVDNMDNLLFQTLKTMFEHHAEDNIWRYQQGIVKVHNWKLFYSCRVYCVATQNMMYYLLVEKMCPITHNILRQMWKDVRLQVDYKVKMAYDLLRLIRRQINEGYIPA</sequence>
<name>A0A6L2J7M3_TANCI</name>
<dbReference type="EMBL" id="BKCJ010000406">
    <property type="protein sequence ID" value="GEU32911.1"/>
    <property type="molecule type" value="Genomic_DNA"/>
</dbReference>
<feature type="region of interest" description="Disordered" evidence="2">
    <location>
        <begin position="700"/>
        <end position="754"/>
    </location>
</feature>
<comment type="caution">
    <text evidence="4">The sequence shown here is derived from an EMBL/GenBank/DDBJ whole genome shotgun (WGS) entry which is preliminary data.</text>
</comment>
<feature type="coiled-coil region" evidence="1">
    <location>
        <begin position="1157"/>
        <end position="1192"/>
    </location>
</feature>
<feature type="compositionally biased region" description="Acidic residues" evidence="2">
    <location>
        <begin position="1093"/>
        <end position="1106"/>
    </location>
</feature>
<feature type="compositionally biased region" description="Basic and acidic residues" evidence="2">
    <location>
        <begin position="710"/>
        <end position="737"/>
    </location>
</feature>